<reference evidence="1" key="1">
    <citation type="submission" date="2022-04" db="EMBL/GenBank/DDBJ databases">
        <title>Carnegiea gigantea Genome sequencing and assembly v2.</title>
        <authorList>
            <person name="Copetti D."/>
            <person name="Sanderson M.J."/>
            <person name="Burquez A."/>
            <person name="Wojciechowski M.F."/>
        </authorList>
    </citation>
    <scope>NUCLEOTIDE SEQUENCE</scope>
    <source>
        <strain evidence="1">SGP5-SGP5p</strain>
        <tissue evidence="1">Aerial part</tissue>
    </source>
</reference>
<dbReference type="Proteomes" id="UP001153076">
    <property type="component" value="Unassembled WGS sequence"/>
</dbReference>
<gene>
    <name evidence="1" type="ORF">Cgig2_016546</name>
</gene>
<evidence type="ECO:0000313" key="1">
    <source>
        <dbReference type="EMBL" id="KAJ8421808.1"/>
    </source>
</evidence>
<accession>A0A9Q1GNK1</accession>
<protein>
    <submittedName>
        <fullName evidence="1">Uncharacterized protein</fullName>
    </submittedName>
</protein>
<evidence type="ECO:0000313" key="2">
    <source>
        <dbReference type="Proteomes" id="UP001153076"/>
    </source>
</evidence>
<name>A0A9Q1GNK1_9CARY</name>
<keyword evidence="2" id="KW-1185">Reference proteome</keyword>
<proteinExistence type="predicted"/>
<organism evidence="1 2">
    <name type="scientific">Carnegiea gigantea</name>
    <dbReference type="NCBI Taxonomy" id="171969"/>
    <lineage>
        <taxon>Eukaryota</taxon>
        <taxon>Viridiplantae</taxon>
        <taxon>Streptophyta</taxon>
        <taxon>Embryophyta</taxon>
        <taxon>Tracheophyta</taxon>
        <taxon>Spermatophyta</taxon>
        <taxon>Magnoliopsida</taxon>
        <taxon>eudicotyledons</taxon>
        <taxon>Gunneridae</taxon>
        <taxon>Pentapetalae</taxon>
        <taxon>Caryophyllales</taxon>
        <taxon>Cactineae</taxon>
        <taxon>Cactaceae</taxon>
        <taxon>Cactoideae</taxon>
        <taxon>Echinocereeae</taxon>
        <taxon>Carnegiea</taxon>
    </lineage>
</organism>
<sequence length="219" mass="25107">MRNSWGTLSYPPKLPKIVDVFRSYERFLIMVFPYFRSTKEMADHVRETFNWHLRGAVSPPRPLLENYRDLCLDFIISDAEEAAHDFRIPKIVQAVFYAMVVNQALELGVLSRALAEDLKLALVRAFVPSLKVTFILYYLIMSFSYSSSGTVPGKLASSRIEGRHPQFPNLPVLVDGRVVTIEEDVVYPWEIDVAVSRMTDVQEQKLARTKQIARPKTVL</sequence>
<dbReference type="AlphaFoldDB" id="A0A9Q1GNK1"/>
<comment type="caution">
    <text evidence="1">The sequence shown here is derived from an EMBL/GenBank/DDBJ whole genome shotgun (WGS) entry which is preliminary data.</text>
</comment>
<dbReference type="EMBL" id="JAKOGI010002526">
    <property type="protein sequence ID" value="KAJ8421808.1"/>
    <property type="molecule type" value="Genomic_DNA"/>
</dbReference>